<keyword evidence="8" id="KW-0063">Aspartyl esterase</keyword>
<keyword evidence="5" id="KW-0964">Secreted</keyword>
<gene>
    <name evidence="13" type="ORF">F503_01318</name>
</gene>
<dbReference type="EC" id="3.1.1.11" evidence="4"/>
<evidence type="ECO:0000256" key="9">
    <source>
        <dbReference type="ARBA" id="ARBA00047928"/>
    </source>
</evidence>
<keyword evidence="14" id="KW-1185">Reference proteome</keyword>
<evidence type="ECO:0000256" key="6">
    <source>
        <dbReference type="ARBA" id="ARBA00022729"/>
    </source>
</evidence>
<organism evidence="13 14">
    <name type="scientific">Ophiostoma piceae (strain UAMH 11346)</name>
    <name type="common">Sap stain fungus</name>
    <dbReference type="NCBI Taxonomy" id="1262450"/>
    <lineage>
        <taxon>Eukaryota</taxon>
        <taxon>Fungi</taxon>
        <taxon>Dikarya</taxon>
        <taxon>Ascomycota</taxon>
        <taxon>Pezizomycotina</taxon>
        <taxon>Sordariomycetes</taxon>
        <taxon>Sordariomycetidae</taxon>
        <taxon>Ophiostomatales</taxon>
        <taxon>Ophiostomataceae</taxon>
        <taxon>Ophiostoma</taxon>
    </lineage>
</organism>
<dbReference type="GO" id="GO:0045490">
    <property type="term" value="P:pectin catabolic process"/>
    <property type="evidence" value="ECO:0007669"/>
    <property type="project" value="UniProtKB-UniPathway"/>
</dbReference>
<evidence type="ECO:0000313" key="14">
    <source>
        <dbReference type="Proteomes" id="UP000016923"/>
    </source>
</evidence>
<dbReference type="FunFam" id="2.160.20.10:FF:000014">
    <property type="entry name" value="Pectinesterase"/>
    <property type="match status" value="3"/>
</dbReference>
<evidence type="ECO:0000256" key="1">
    <source>
        <dbReference type="ARBA" id="ARBA00004613"/>
    </source>
</evidence>
<keyword evidence="7" id="KW-0378">Hydrolase</keyword>
<dbReference type="GO" id="GO:0042545">
    <property type="term" value="P:cell wall modification"/>
    <property type="evidence" value="ECO:0007669"/>
    <property type="project" value="InterPro"/>
</dbReference>
<evidence type="ECO:0000259" key="12">
    <source>
        <dbReference type="Pfam" id="PF01095"/>
    </source>
</evidence>
<evidence type="ECO:0000256" key="7">
    <source>
        <dbReference type="ARBA" id="ARBA00022801"/>
    </source>
</evidence>
<dbReference type="VEuPathDB" id="FungiDB:F503_01318"/>
<feature type="region of interest" description="Disordered" evidence="10">
    <location>
        <begin position="385"/>
        <end position="424"/>
    </location>
</feature>
<feature type="chain" id="PRO_5004518110" description="pectinesterase" evidence="11">
    <location>
        <begin position="17"/>
        <end position="2276"/>
    </location>
</feature>
<protein>
    <recommendedName>
        <fullName evidence="4">pectinesterase</fullName>
        <ecNumber evidence="4">3.1.1.11</ecNumber>
    </recommendedName>
</protein>
<feature type="domain" description="Pectinesterase catalytic" evidence="12">
    <location>
        <begin position="775"/>
        <end position="1067"/>
    </location>
</feature>
<dbReference type="PANTHER" id="PTHR31321:SF58">
    <property type="entry name" value="METHYLESTERASE, PUTATIVE-RELATED"/>
    <property type="match status" value="1"/>
</dbReference>
<dbReference type="GO" id="GO:0005576">
    <property type="term" value="C:extracellular region"/>
    <property type="evidence" value="ECO:0007669"/>
    <property type="project" value="UniProtKB-SubCell"/>
</dbReference>
<dbReference type="Gene3D" id="2.160.20.10">
    <property type="entry name" value="Single-stranded right-handed beta-helix, Pectin lyase-like"/>
    <property type="match status" value="5"/>
</dbReference>
<reference evidence="13 14" key="1">
    <citation type="journal article" date="2013" name="BMC Genomics">
        <title>The genome and transcriptome of the pine saprophyte Ophiostoma piceae, and a comparison with the bark beetle-associated pine pathogen Grosmannia clavigera.</title>
        <authorList>
            <person name="Haridas S."/>
            <person name="Wang Y."/>
            <person name="Lim L."/>
            <person name="Massoumi Alamouti S."/>
            <person name="Jackman S."/>
            <person name="Docking R."/>
            <person name="Robertson G."/>
            <person name="Birol I."/>
            <person name="Bohlmann J."/>
            <person name="Breuil C."/>
        </authorList>
    </citation>
    <scope>NUCLEOTIDE SEQUENCE [LARGE SCALE GENOMIC DNA]</scope>
    <source>
        <strain evidence="13 14">UAMH 11346</strain>
    </source>
</reference>
<dbReference type="InterPro" id="IPR011050">
    <property type="entry name" value="Pectin_lyase_fold/virulence"/>
</dbReference>
<dbReference type="InterPro" id="IPR012334">
    <property type="entry name" value="Pectin_lyas_fold"/>
</dbReference>
<evidence type="ECO:0000313" key="13">
    <source>
        <dbReference type="EMBL" id="EPE04314.1"/>
    </source>
</evidence>
<evidence type="ECO:0000256" key="10">
    <source>
        <dbReference type="SAM" id="MobiDB-lite"/>
    </source>
</evidence>
<comment type="subcellular location">
    <subcellularLocation>
        <location evidence="1">Secreted</location>
    </subcellularLocation>
</comment>
<comment type="catalytic activity">
    <reaction evidence="9">
        <text>[(1-&gt;4)-alpha-D-galacturonosyl methyl ester](n) + n H2O = [(1-&gt;4)-alpha-D-galacturonosyl](n) + n methanol + n H(+)</text>
        <dbReference type="Rhea" id="RHEA:22380"/>
        <dbReference type="Rhea" id="RHEA-COMP:14570"/>
        <dbReference type="Rhea" id="RHEA-COMP:14573"/>
        <dbReference type="ChEBI" id="CHEBI:15377"/>
        <dbReference type="ChEBI" id="CHEBI:15378"/>
        <dbReference type="ChEBI" id="CHEBI:17790"/>
        <dbReference type="ChEBI" id="CHEBI:140522"/>
        <dbReference type="ChEBI" id="CHEBI:140523"/>
        <dbReference type="EC" id="3.1.1.11"/>
    </reaction>
</comment>
<evidence type="ECO:0000256" key="5">
    <source>
        <dbReference type="ARBA" id="ARBA00022525"/>
    </source>
</evidence>
<accession>S3BSS1</accession>
<sequence>MKVYIALLGLLGQAAASVSTKATSSLVTLTTSTTTSSSTTSPATSPTTSPTTTTTPTTTALPTAVTVAPGGQFTAVNAAILYAQSNGIPTVTIKQGTYTESVSIQATAAVTIVGETSAGSSYANNLVTIANSGLAVNYGSASTSHLGLTWRNINFNNTDSTSTTGVVYLRGSKNAFYSCRFVCAGSVCLTGTYSAGLIANSYIDGYDKLFYSYPSLYVYGTTITATNNNALLVYNQGAVANSAQQNSTVVFDSSAVVQKTGTTNKNVFLAAANSLGGSVVVYRNTSLAGLIAATGAYADTKTATSPNTYIEFKTTGAGSYLYNSASRAGHVQWVTDSSRMAPYELASFFASAYYTVATTSTSWIDSAVMSQILADDAQQDAVAPTSTALTTSTSSTSTSTTSTTSTTSSTTSTTSATTSTVPTSSSTACVLPVSVPSTALVVGPAGSCANYTTISAAVAALPIDASTQYIYILSGTYVEQIVFPNSRTGVTTFRATASQSRRRVACSRAPAAPPFQSTQYYTKQLTFYNINFVNTYTPTTNYQAVAVSIKATKAAFYNCGIQSSQGSLLLNYGALYFSNCRIEGTTDFVWGQGAAYIYNSRIVSDGTTTGQTIAAQQYQTSVGSSFIVFDTCAVVPSSSAVPQASTYLGRDYSTSANVSFVNSYLDSHIAAVGWKIASSSAAVKFVEANNTGPGASTTSRSSLVSILSSSSAYSAAGVLGDVSWLDASAIAPFSGFPDSVYLVATSTVASSATPSATPTATAAATAIYTVAPTPMTGQYDSVMSAVAALPNDGNAYEISILAGTYNEQVWVNRTGKVTLRGATTFVNDYTENTVTISFAYGVLTSAGQDELTPVINAKKTDGSGLALYNINFENTNPQAANTAALAADFYGAAMAAYGCSFKGFQDTLLANQGVQVFSNCYIEGSVDFIWGYSKAYFHQCYIASNTAGACITAQNRPSASWAGGFVFDTCYVTYTSSYGTTSGTTYLGRPWSQYAIAVYMNSYLDKHISASGWTTWSTSSPNTGNVMFGEFNNSGPGSWISSTARASFATNLTETAAAAYSLSSWIGSTSWLDMTAYSYTPSYNLSAATTTSTAPTSTATATWAHPTNGTVPPVGAVLVSAGGTVAGSYSNLTGALASLPSDASTQIIFMYPGTYGEQVPSVSRSGPVMIVGYTDASPGSSYVGNKVTLTNARGLSVSPVPVGHSNAETATFSTASTQISMYNVDIVNSANLDGALSSYVTLAGSIYGNHIGFYGCSFIGWQDTLLTGATTGYQYYESCYIEGAIDFIWGYSKAYFKGCTIGAKRAKSAITAHSRASLSAIGGYIFDQCLFTAAPDATVDLTQLVYLGRPYNSYAQVVVKNSYLDDIIQPAGWKVWSTTSPNTDHITFAEYNNSGPGNWENNAAARVAFQNCTLLTSDTYALGTVMDSTDWIDLTYWDSIVTPAPAVVNTTTPTAGYDGTVPPAGSYIVSKTAVAGATTVYGTIQSALDAISGSSTAASSKTTAVVFIYPGTYTEHLVLNKSGTTIFMGYSSDTSDYSKNGVTISYNYGVNTQSDQSNSDSATVYATGSYFQAVNINFYNTFGTTADYASLGFAVRSSKYAGLYGCQVYGNQDALLINGYLFAYNTYVEGNVDMIWGSGAAYFLNSTIAPNEDGVSLTADKRLTNTTAAGFVFDQCHITPAKGAAMNSISLGRPWNNYARVAYIESYLGSCVEAAGWNQWSKSSPQTNGVLFGEYGNYGPGSSTAGRASFATQLTVDEAAAFELANFFAATAWINMTLVDVTPFSAAGINVTATATATTMLSTTATTFITTTITTITTTTSTKLTTAVATTKETLTATTTGPDATTTVKSTTTLNVGTTVTLPQPPVVTETESDKTTTTIAVTVSEPAVTVTDITTTTLDLGATITPALVVKTATVTSSDVSSVTKTVTLGAATSTVKATTTITSIATSTPKVSTLTVSTTITVFSTATTTAKAVSVTSISTVTVGSTGATTTTAKATTTTSTVYTTTIKTTGKTTTLSCIPTAAKFKARGDDDAFAALEILEARELAARDLEARALAYITATATTGTTTTTTTTSFTTLSTVVKTTVATIPGTTYTTTSATTKTTGKTSTIQPTTATVTVTAVSVATKYKTTTVLGSTVTVSSTATKTTGKTTTLKATTTTSTVLVTVETTSTATKSTTLPAQTTTSLKTVTKSTTTVASGSTTTKTASKSTTVKSTVTVPASTATKWKTTTVTLKPSTTVTEQSTVVKTTTSEVTKTVTNTVTTTKKGAAACTN</sequence>
<dbReference type="EMBL" id="KE148161">
    <property type="protein sequence ID" value="EPE04314.1"/>
    <property type="molecule type" value="Genomic_DNA"/>
</dbReference>
<evidence type="ECO:0000256" key="4">
    <source>
        <dbReference type="ARBA" id="ARBA00013229"/>
    </source>
</evidence>
<dbReference type="Pfam" id="PF01095">
    <property type="entry name" value="Pectinesterase"/>
    <property type="match status" value="4"/>
</dbReference>
<evidence type="ECO:0000256" key="8">
    <source>
        <dbReference type="ARBA" id="ARBA00023085"/>
    </source>
</evidence>
<keyword evidence="6 11" id="KW-0732">Signal</keyword>
<dbReference type="PANTHER" id="PTHR31321">
    <property type="entry name" value="ACYL-COA THIOESTER HYDROLASE YBHC-RELATED"/>
    <property type="match status" value="1"/>
</dbReference>
<dbReference type="Proteomes" id="UP000016923">
    <property type="component" value="Unassembled WGS sequence"/>
</dbReference>
<feature type="region of interest" description="Disordered" evidence="10">
    <location>
        <begin position="29"/>
        <end position="60"/>
    </location>
</feature>
<dbReference type="OrthoDB" id="2019149at2759"/>
<comment type="similarity">
    <text evidence="3">Belongs to the pectinesterase family.</text>
</comment>
<evidence type="ECO:0000256" key="3">
    <source>
        <dbReference type="ARBA" id="ARBA00008891"/>
    </source>
</evidence>
<name>S3BSS1_OPHP1</name>
<dbReference type="GO" id="GO:0030599">
    <property type="term" value="F:pectinesterase activity"/>
    <property type="evidence" value="ECO:0007669"/>
    <property type="project" value="UniProtKB-EC"/>
</dbReference>
<dbReference type="OMA" id="YQYYESS"/>
<dbReference type="UniPathway" id="UPA00545">
    <property type="reaction ID" value="UER00823"/>
</dbReference>
<feature type="domain" description="Pectinesterase catalytic" evidence="12">
    <location>
        <begin position="1478"/>
        <end position="1768"/>
    </location>
</feature>
<evidence type="ECO:0000256" key="11">
    <source>
        <dbReference type="SAM" id="SignalP"/>
    </source>
</evidence>
<comment type="pathway">
    <text evidence="2">Glycan metabolism; pectin degradation; 2-dehydro-3-deoxy-D-gluconate from pectin: step 1/5.</text>
</comment>
<evidence type="ECO:0000256" key="2">
    <source>
        <dbReference type="ARBA" id="ARBA00005184"/>
    </source>
</evidence>
<dbReference type="STRING" id="1262450.S3BSS1"/>
<dbReference type="SUPFAM" id="SSF51126">
    <property type="entry name" value="Pectin lyase-like"/>
    <property type="match status" value="5"/>
</dbReference>
<dbReference type="eggNOG" id="ENOG502QSQ4">
    <property type="taxonomic scope" value="Eukaryota"/>
</dbReference>
<feature type="domain" description="Pectinesterase catalytic" evidence="12">
    <location>
        <begin position="441"/>
        <end position="705"/>
    </location>
</feature>
<dbReference type="HOGENOM" id="CLU_001425_0_0_1"/>
<proteinExistence type="inferred from homology"/>
<feature type="domain" description="Pectinesterase catalytic" evidence="12">
    <location>
        <begin position="1119"/>
        <end position="1419"/>
    </location>
</feature>
<feature type="signal peptide" evidence="11">
    <location>
        <begin position="1"/>
        <end position="16"/>
    </location>
</feature>
<dbReference type="InterPro" id="IPR000070">
    <property type="entry name" value="Pectinesterase_cat"/>
</dbReference>